<sequence>MKIVKKIIFLSLLTFFAETGTGAAHPFYVSICQINYNTQNRALEISVKIFADDLMAALEQRNVKDLHLGEPQENSETDKYIFSYLKDKLQIATEEKTLDYFFLGKEMEDDAVWCYLETDEVNTFNKIEVTNTILTELFDTQNNIVQVTSKGKTKNLLLKKGNTSGSLNF</sequence>
<dbReference type="AlphaFoldDB" id="A0A6I6JNW1"/>
<protein>
    <recommendedName>
        <fullName evidence="3">Peptidase E</fullName>
    </recommendedName>
</protein>
<dbReference type="InterPro" id="IPR046525">
    <property type="entry name" value="DUF6702"/>
</dbReference>
<proteinExistence type="predicted"/>
<evidence type="ECO:0000313" key="1">
    <source>
        <dbReference type="EMBL" id="QGY42670.1"/>
    </source>
</evidence>
<reference evidence="1 2" key="1">
    <citation type="submission" date="2019-11" db="EMBL/GenBank/DDBJ databases">
        <authorList>
            <person name="Zheng R.K."/>
            <person name="Sun C.M."/>
        </authorList>
    </citation>
    <scope>NUCLEOTIDE SEQUENCE [LARGE SCALE GENOMIC DNA]</scope>
    <source>
        <strain evidence="1 2">WC007</strain>
    </source>
</reference>
<dbReference type="RefSeq" id="WP_158863039.1">
    <property type="nucleotide sequence ID" value="NZ_CP046401.1"/>
</dbReference>
<dbReference type="EMBL" id="CP046401">
    <property type="protein sequence ID" value="QGY42670.1"/>
    <property type="molecule type" value="Genomic_DNA"/>
</dbReference>
<accession>A0A6I6JNW1</accession>
<dbReference type="KEGG" id="mcos:GM418_03075"/>
<name>A0A6I6JNW1_9BACT</name>
<organism evidence="1 2">
    <name type="scientific">Maribellus comscasis</name>
    <dbReference type="NCBI Taxonomy" id="2681766"/>
    <lineage>
        <taxon>Bacteria</taxon>
        <taxon>Pseudomonadati</taxon>
        <taxon>Bacteroidota</taxon>
        <taxon>Bacteroidia</taxon>
        <taxon>Marinilabiliales</taxon>
        <taxon>Prolixibacteraceae</taxon>
        <taxon>Maribellus</taxon>
    </lineage>
</organism>
<keyword evidence="2" id="KW-1185">Reference proteome</keyword>
<dbReference type="Pfam" id="PF20420">
    <property type="entry name" value="DUF6702"/>
    <property type="match status" value="1"/>
</dbReference>
<evidence type="ECO:0008006" key="3">
    <source>
        <dbReference type="Google" id="ProtNLM"/>
    </source>
</evidence>
<evidence type="ECO:0000313" key="2">
    <source>
        <dbReference type="Proteomes" id="UP000428260"/>
    </source>
</evidence>
<dbReference type="Proteomes" id="UP000428260">
    <property type="component" value="Chromosome"/>
</dbReference>
<gene>
    <name evidence="1" type="ORF">GM418_03075</name>
</gene>